<evidence type="ECO:0000256" key="1">
    <source>
        <dbReference type="ARBA" id="ARBA00023239"/>
    </source>
</evidence>
<dbReference type="InterPro" id="IPR050772">
    <property type="entry name" value="Hydratase-Decarb/MhpD_sf"/>
</dbReference>
<dbReference type="GO" id="GO:0034856">
    <property type="term" value="F:2-hydroxyhexa-2,4-dienoate hydratase activity"/>
    <property type="evidence" value="ECO:0007669"/>
    <property type="project" value="UniProtKB-EC"/>
</dbReference>
<dbReference type="Gene3D" id="3.90.850.10">
    <property type="entry name" value="Fumarylacetoacetase-like, C-terminal domain"/>
    <property type="match status" value="1"/>
</dbReference>
<dbReference type="GO" id="GO:0005737">
    <property type="term" value="C:cytoplasm"/>
    <property type="evidence" value="ECO:0007669"/>
    <property type="project" value="TreeGrafter"/>
</dbReference>
<dbReference type="PANTHER" id="PTHR30143">
    <property type="entry name" value="ACID HYDRATASE"/>
    <property type="match status" value="1"/>
</dbReference>
<dbReference type="GO" id="GO:0008684">
    <property type="term" value="F:2-oxopent-4-enoate hydratase activity"/>
    <property type="evidence" value="ECO:0007669"/>
    <property type="project" value="TreeGrafter"/>
</dbReference>
<gene>
    <name evidence="2" type="primary">tesE</name>
    <name evidence="2" type="ORF">CB4_02450</name>
</gene>
<dbReference type="RefSeq" id="WP_096466044.1">
    <property type="nucleotide sequence ID" value="NZ_AP017312.1"/>
</dbReference>
<dbReference type="KEGG" id="asoc:CB4_02450"/>
<dbReference type="SUPFAM" id="SSF56529">
    <property type="entry name" value="FAH"/>
    <property type="match status" value="1"/>
</dbReference>
<dbReference type="InterPro" id="IPR011234">
    <property type="entry name" value="Fumarylacetoacetase-like_C"/>
</dbReference>
<dbReference type="PANTHER" id="PTHR30143:SF0">
    <property type="entry name" value="2-KETO-4-PENTENOATE HYDRATASE"/>
    <property type="match status" value="1"/>
</dbReference>
<keyword evidence="3" id="KW-1185">Reference proteome</keyword>
<proteinExistence type="predicted"/>
<reference evidence="2 3" key="1">
    <citation type="submission" date="2015-12" db="EMBL/GenBank/DDBJ databases">
        <title>Genome sequence of Aneurinibacillus soli.</title>
        <authorList>
            <person name="Lee J.S."/>
            <person name="Lee K.C."/>
            <person name="Kim K.K."/>
            <person name="Lee B.W."/>
        </authorList>
    </citation>
    <scope>NUCLEOTIDE SEQUENCE [LARGE SCALE GENOMIC DNA]</scope>
    <source>
        <strain evidence="2 3">CB4</strain>
    </source>
</reference>
<dbReference type="EMBL" id="AP017312">
    <property type="protein sequence ID" value="BAU28276.1"/>
    <property type="molecule type" value="Genomic_DNA"/>
</dbReference>
<dbReference type="Pfam" id="PF01557">
    <property type="entry name" value="FAA_hydrolase"/>
    <property type="match status" value="1"/>
</dbReference>
<sequence length="261" mass="28193">MVATEQITALAAKLYRADQERTPISPLTEADPNLSAEDAYRIQLEWVRLQQQAGRRIVGKKIGLTSKPMQQMMGVTEPDYGHLFDHMVLSDQDVMRTDELLQPRIEAEVAFILKRDLKGPGVTVADVLSATRYVVPSIEIIDSRISDWKIKLSDTIADNGSSARVVLGSKPVPIDGLDLQLMGMVLEKNGQQISTGAGAAALGHPAYAIAWLANKLAAYDISLHAGEIILPGAVAKAVPVEKGDHITVRFSEIGSVSVAFG</sequence>
<name>A0A0U4NHQ2_9BACL</name>
<keyword evidence="1 2" id="KW-0456">Lyase</keyword>
<protein>
    <submittedName>
        <fullName evidence="2">2-hydroxyhexa-2,4-dienoate hydratase</fullName>
        <ecNumber evidence="2">4.2.1.132</ecNumber>
    </submittedName>
</protein>
<accession>A0A0U4NHQ2</accession>
<organism evidence="2 3">
    <name type="scientific">Aneurinibacillus soli</name>
    <dbReference type="NCBI Taxonomy" id="1500254"/>
    <lineage>
        <taxon>Bacteria</taxon>
        <taxon>Bacillati</taxon>
        <taxon>Bacillota</taxon>
        <taxon>Bacilli</taxon>
        <taxon>Bacillales</taxon>
        <taxon>Paenibacillaceae</taxon>
        <taxon>Aneurinibacillus group</taxon>
        <taxon>Aneurinibacillus</taxon>
    </lineage>
</organism>
<dbReference type="OrthoDB" id="9792137at2"/>
<dbReference type="InterPro" id="IPR036663">
    <property type="entry name" value="Fumarylacetoacetase_C_sf"/>
</dbReference>
<evidence type="ECO:0000313" key="2">
    <source>
        <dbReference type="EMBL" id="BAU28276.1"/>
    </source>
</evidence>
<evidence type="ECO:0000313" key="3">
    <source>
        <dbReference type="Proteomes" id="UP000217696"/>
    </source>
</evidence>
<dbReference type="Proteomes" id="UP000217696">
    <property type="component" value="Chromosome"/>
</dbReference>
<dbReference type="AlphaFoldDB" id="A0A0U4NHQ2"/>
<dbReference type="EC" id="4.2.1.132" evidence="2"/>